<organism evidence="1 2">
    <name type="scientific">Mesotoga prima</name>
    <dbReference type="NCBI Taxonomy" id="1184387"/>
    <lineage>
        <taxon>Bacteria</taxon>
        <taxon>Thermotogati</taxon>
        <taxon>Thermotogota</taxon>
        <taxon>Thermotogae</taxon>
        <taxon>Kosmotogales</taxon>
        <taxon>Kosmotogaceae</taxon>
        <taxon>Mesotoga</taxon>
    </lineage>
</organism>
<sequence length="199" mass="21640">MIYYSCSYIPMEVMLGSACEFHRITSSAPTSCHELGCNLCGYAQTVYKKGMELNSDDCLLIADSCDAMRRVGDLLSELSSAKVFILRLPWKRDADSVKFLCRELVGLTAFLQNSGITVDLHTGINRFNDIVEYVQANEMLVEGTELSRLYLSALDGRKAEVSPSNAKSDGSGKRIALSGGVTDLKSFDNAVEKAGAITG</sequence>
<dbReference type="AlphaFoldDB" id="A0A101HK05"/>
<evidence type="ECO:0000313" key="1">
    <source>
        <dbReference type="EMBL" id="KUK78245.1"/>
    </source>
</evidence>
<dbReference type="Pfam" id="PF06050">
    <property type="entry name" value="HGD-D"/>
    <property type="match status" value="1"/>
</dbReference>
<dbReference type="EMBL" id="LGGP01000397">
    <property type="protein sequence ID" value="KUK78245.1"/>
    <property type="molecule type" value="Genomic_DNA"/>
</dbReference>
<dbReference type="InterPro" id="IPR010327">
    <property type="entry name" value="FldB/FldC_alpha/beta"/>
</dbReference>
<reference evidence="2" key="1">
    <citation type="journal article" date="2015" name="MBio">
        <title>Genome-Resolved Metagenomic Analysis Reveals Roles for Candidate Phyla and Other Microbial Community Members in Biogeochemical Transformations in Oil Reservoirs.</title>
        <authorList>
            <person name="Hu P."/>
            <person name="Tom L."/>
            <person name="Singh A."/>
            <person name="Thomas B.C."/>
            <person name="Baker B.J."/>
            <person name="Piceno Y.M."/>
            <person name="Andersen G.L."/>
            <person name="Banfield J.F."/>
        </authorList>
    </citation>
    <scope>NUCLEOTIDE SEQUENCE [LARGE SCALE GENOMIC DNA]</scope>
</reference>
<gene>
    <name evidence="1" type="ORF">XD94_1790</name>
</gene>
<accession>A0A101HK05</accession>
<dbReference type="PATRIC" id="fig|1184387.3.peg.219"/>
<proteinExistence type="predicted"/>
<protein>
    <submittedName>
        <fullName evidence="1">CoA-substrate-specific enzyme activase, putative</fullName>
    </submittedName>
</protein>
<dbReference type="Proteomes" id="UP000054092">
    <property type="component" value="Unassembled WGS sequence"/>
</dbReference>
<dbReference type="Gene3D" id="3.40.50.11890">
    <property type="match status" value="1"/>
</dbReference>
<evidence type="ECO:0000313" key="2">
    <source>
        <dbReference type="Proteomes" id="UP000054092"/>
    </source>
</evidence>
<comment type="caution">
    <text evidence="1">The sequence shown here is derived from an EMBL/GenBank/DDBJ whole genome shotgun (WGS) entry which is preliminary data.</text>
</comment>
<name>A0A101HK05_9BACT</name>